<protein>
    <submittedName>
        <fullName evidence="2">Uncharacterized protein</fullName>
    </submittedName>
</protein>
<gene>
    <name evidence="2" type="ORF">MS3_06450</name>
</gene>
<feature type="region of interest" description="Disordered" evidence="1">
    <location>
        <begin position="1435"/>
        <end position="1457"/>
    </location>
</feature>
<evidence type="ECO:0000256" key="1">
    <source>
        <dbReference type="SAM" id="MobiDB-lite"/>
    </source>
</evidence>
<name>A0A095C7F9_SCHHA</name>
<proteinExistence type="predicted"/>
<feature type="compositionally biased region" description="Basic and acidic residues" evidence="1">
    <location>
        <begin position="1441"/>
        <end position="1457"/>
    </location>
</feature>
<reference evidence="2" key="1">
    <citation type="journal article" date="2012" name="Nat. Genet.">
        <title>Whole-genome sequence of Schistosoma haematobium.</title>
        <authorList>
            <person name="Young N.D."/>
            <person name="Jex A.R."/>
            <person name="Li B."/>
            <person name="Liu S."/>
            <person name="Yang L."/>
            <person name="Xiong Z."/>
            <person name="Li Y."/>
            <person name="Cantacessi C."/>
            <person name="Hall R.S."/>
            <person name="Xu X."/>
            <person name="Chen F."/>
            <person name="Wu X."/>
            <person name="Zerlotini A."/>
            <person name="Oliveira G."/>
            <person name="Hofmann A."/>
            <person name="Zhang G."/>
            <person name="Fang X."/>
            <person name="Kang Y."/>
            <person name="Campbell B.E."/>
            <person name="Loukas A."/>
            <person name="Ranganathan S."/>
            <person name="Rollinson D."/>
            <person name="Rinaldi G."/>
            <person name="Brindley P.J."/>
            <person name="Yang H."/>
            <person name="Wang J."/>
            <person name="Wang J."/>
            <person name="Gasser R.B."/>
        </authorList>
    </citation>
    <scope>NUCLEOTIDE SEQUENCE [LARGE SCALE GENOMIC DNA]</scope>
</reference>
<dbReference type="EMBL" id="KL250967">
    <property type="protein sequence ID" value="KGB38078.1"/>
    <property type="molecule type" value="Genomic_DNA"/>
</dbReference>
<sequence>MNSNKNSPSKLLPLTQHLNLYNGNYDSEIEDVLKIWILPTTNQNIHEDLLRNKSIEERQYCDTNNYSMSTNVNSAEELMLSESNHTQINDNSKLASNLNHIMKQLSRKMCKQYLLPDEYTELESELEKSLNIAESSSNTVLYAKFKSDNQSLNHKKVKHFHTKNNYEDLNDFEKYQYKDFGYGISQINGENLEYILNGKHTKSPGKQIYDNIVRKEKLTHVRNGKKIASTQVVCKYKYCEDAKLFPSNTCTCSSICAPECSSLGNNPFFTFYQLSTLSTHRLENDLNKLNQKLKHKQKKEFNVLSQLITAVKLNALDKIPKVLNLSARDVFLYALNEFPWKCIRVKSFPTTVCTAIAIILQCPVIGLSSDYYILMSKRQNIRNSLISQPYSSPTFLTLHLANLNLSGSSKSSGEKEMLFHKFIPKLSILARSSDFHLPLLAVLVGTDVVSNVRLPLELQEKLQTNNSTINYSQHRLSVLLEWFSQFDSNSIKPLEDVINCYPVEQRTSIINDMIHGISRFVCPLEETKSVMSLLSDKSYFNDTSTNTFTTIKSSFRSSGSVEDVINSLKGTIVAYLWHEDYTNGWPPRLLYNFRKGILFSKPSIYSSRGVFLLTAVEDPKCPFSVHETSFLIRRLHYQIYVSLERSLSMENKLVGLNPDVIEYMRQNDKLVMYQIPVKYIPLDFNKVSTDEVIKENLGFVKLPENNLIPKLLYSLAVVLSFWFQQLKYTSIEIPSVFSESSVGLAVASCAVANIYNDGSSISELCEFYNNLSRMPDQLSISGSNSTNFRIDIVHGFNAIQSTFNSFKDLVTTLNCLVLENKQSNYFTFGQSWILFPSGKLVHFLATQLASLEPCDRRYSVIRVWLPKLLFIKQRNPDATSRLTKAINTLITFIDLCDMIKISLPSSLDSFYSIHELESNYVRETMHTVPNLCDRNNTNLVNKPSNSTFNVIFPRGCRERRENRTSNKRIYNKPSAENIVHSAQIQQTGNNPNHNTGNNEQTSICLENITPFSLTECPLLMDFYGIHKETTNSLSNQKDSACESDNLSSLNGELYPFKNSLEFLKSPSHQSLPKIINYSTYTSVMWESLMKLLNHLINEERLFWHRELLNRNKSNNSEVETIDIKSLLSDIDHFYSEELRLLWKQVYESWVPRDYLQYFSDETRKVFINLNLVIEKLLSFIEKGNYDTSSSHSHIGNLENFDCFKSYSKKCFTNQDSRDKNHRSMINSRLSHSCSSLNKIQNNGQLFNDQHLEYNESKISFKHMRELLKLSHQQLLEQIYHVTEMVGAALDTDMEDAINGVHISAVNNHKNMNDNQSNNITSDKLTTSGMLTNPSTPGLQVVAKLLSAILDLETRLDTICENQIIAENITNSEITFDYDQCGKNYLKYTPCLSSDKTTSSSVQQGLGFQIKGLQNPKRIKVIGDILRNRRYKREHVRSPLVNDHENNFRKEKQTDLDE</sequence>
<organism evidence="2">
    <name type="scientific">Schistosoma haematobium</name>
    <name type="common">Blood fluke</name>
    <dbReference type="NCBI Taxonomy" id="6185"/>
    <lineage>
        <taxon>Eukaryota</taxon>
        <taxon>Metazoa</taxon>
        <taxon>Spiralia</taxon>
        <taxon>Lophotrochozoa</taxon>
        <taxon>Platyhelminthes</taxon>
        <taxon>Trematoda</taxon>
        <taxon>Digenea</taxon>
        <taxon>Strigeidida</taxon>
        <taxon>Schistosomatoidea</taxon>
        <taxon>Schistosomatidae</taxon>
        <taxon>Schistosoma</taxon>
    </lineage>
</organism>
<evidence type="ECO:0000313" key="2">
    <source>
        <dbReference type="EMBL" id="KGB38078.1"/>
    </source>
</evidence>
<accession>A0A095C7F9</accession>